<evidence type="ECO:0000313" key="2">
    <source>
        <dbReference type="EMBL" id="BAJ64502.1"/>
    </source>
</evidence>
<evidence type="ECO:0000256" key="1">
    <source>
        <dbReference type="SAM" id="Phobius"/>
    </source>
</evidence>
<evidence type="ECO:0008006" key="4">
    <source>
        <dbReference type="Google" id="ProtNLM"/>
    </source>
</evidence>
<dbReference type="InterPro" id="IPR021776">
    <property type="entry name" value="ActD"/>
</dbReference>
<feature type="transmembrane region" description="Helical" evidence="1">
    <location>
        <begin position="99"/>
        <end position="121"/>
    </location>
</feature>
<dbReference type="InParanoid" id="E8MZF4"/>
<organism evidence="2 3">
    <name type="scientific">Anaerolinea thermophila (strain DSM 14523 / JCM 11388 / NBRC 100420 / UNI-1)</name>
    <dbReference type="NCBI Taxonomy" id="926569"/>
    <lineage>
        <taxon>Bacteria</taxon>
        <taxon>Bacillati</taxon>
        <taxon>Chloroflexota</taxon>
        <taxon>Anaerolineae</taxon>
        <taxon>Anaerolineales</taxon>
        <taxon>Anaerolineaceae</taxon>
        <taxon>Anaerolinea</taxon>
    </lineage>
</organism>
<feature type="transmembrane region" description="Helical" evidence="1">
    <location>
        <begin position="58"/>
        <end position="79"/>
    </location>
</feature>
<dbReference type="KEGG" id="atm:ANT_24760"/>
<name>E8MZF4_ANATU</name>
<dbReference type="Pfam" id="PF11821">
    <property type="entry name" value="ActD"/>
    <property type="match status" value="1"/>
</dbReference>
<reference evidence="2 3" key="1">
    <citation type="submission" date="2010-12" db="EMBL/GenBank/DDBJ databases">
        <title>Whole genome sequence of Anaerolinea thermophila UNI-1.</title>
        <authorList>
            <person name="Narita-Yamada S."/>
            <person name="Kishi E."/>
            <person name="Watanabe Y."/>
            <person name="Takasaki K."/>
            <person name="Ankai A."/>
            <person name="Oguchi A."/>
            <person name="Fukui S."/>
            <person name="Takahashi M."/>
            <person name="Yashiro I."/>
            <person name="Hosoyama A."/>
            <person name="Sekiguchi Y."/>
            <person name="Hanada S."/>
            <person name="Fujita N."/>
        </authorList>
    </citation>
    <scope>NUCLEOTIDE SEQUENCE [LARGE SCALE GENOMIC DNA]</scope>
    <source>
        <strain evidence="3">DSM 14523 / JCM 11388 / NBRC 100420 / UNI-1</strain>
    </source>
</reference>
<sequence length="179" mass="19695">MPREVVHLALFKEEQLNEAVEAIQALREMGISDRNISVISGAPLQERMLGRPMTWTRIPLIGISGAVVGLLTALFFNFGTPLLYPIRVGGMALQTIPTSFVTIFELTMLGLLISTFLGVFVETISPSYGPQGYDERISDGYIGVLFSAPAELDARMHEMLTGLGAEIVHRAEAKKLWLF</sequence>
<keyword evidence="3" id="KW-1185">Reference proteome</keyword>
<proteinExistence type="predicted"/>
<protein>
    <recommendedName>
        <fullName evidence="4">DUF3341 domain-containing protein</fullName>
    </recommendedName>
</protein>
<dbReference type="STRING" id="926569.ANT_24760"/>
<keyword evidence="1" id="KW-0812">Transmembrane</keyword>
<dbReference type="AlphaFoldDB" id="E8MZF4"/>
<dbReference type="HOGENOM" id="CLU_1502809_0_0_0"/>
<dbReference type="OrthoDB" id="158822at2"/>
<evidence type="ECO:0000313" key="3">
    <source>
        <dbReference type="Proteomes" id="UP000008922"/>
    </source>
</evidence>
<keyword evidence="1" id="KW-1133">Transmembrane helix</keyword>
<dbReference type="eggNOG" id="ENOG5033HTI">
    <property type="taxonomic scope" value="Bacteria"/>
</dbReference>
<keyword evidence="1" id="KW-0472">Membrane</keyword>
<accession>E8MZF4</accession>
<gene>
    <name evidence="2" type="ordered locus">ANT_24760</name>
</gene>
<dbReference type="RefSeq" id="WP_013560857.1">
    <property type="nucleotide sequence ID" value="NC_014960.1"/>
</dbReference>
<dbReference type="Proteomes" id="UP000008922">
    <property type="component" value="Chromosome"/>
</dbReference>
<dbReference type="EMBL" id="AP012029">
    <property type="protein sequence ID" value="BAJ64502.1"/>
    <property type="molecule type" value="Genomic_DNA"/>
</dbReference>